<protein>
    <submittedName>
        <fullName evidence="1">Uncharacterized protein</fullName>
    </submittedName>
</protein>
<dbReference type="EMBL" id="CP000141">
    <property type="protein sequence ID" value="ABB15454.1"/>
    <property type="molecule type" value="Genomic_DNA"/>
</dbReference>
<keyword evidence="2" id="KW-1185">Reference proteome</keyword>
<dbReference type="STRING" id="246194.CHY_2255"/>
<dbReference type="InParanoid" id="Q3A9X0"/>
<evidence type="ECO:0000313" key="1">
    <source>
        <dbReference type="EMBL" id="ABB15454.1"/>
    </source>
</evidence>
<proteinExistence type="predicted"/>
<organism evidence="1 2">
    <name type="scientific">Carboxydothermus hydrogenoformans (strain ATCC BAA-161 / DSM 6008 / Z-2901)</name>
    <dbReference type="NCBI Taxonomy" id="246194"/>
    <lineage>
        <taxon>Bacteria</taxon>
        <taxon>Bacillati</taxon>
        <taxon>Bacillota</taxon>
        <taxon>Clostridia</taxon>
        <taxon>Thermoanaerobacterales</taxon>
        <taxon>Thermoanaerobacteraceae</taxon>
        <taxon>Carboxydothermus</taxon>
    </lineage>
</organism>
<dbReference type="Proteomes" id="UP000002706">
    <property type="component" value="Chromosome"/>
</dbReference>
<dbReference type="HOGENOM" id="CLU_3341824_0_0_9"/>
<reference evidence="1 2" key="1">
    <citation type="journal article" date="2005" name="PLoS Genet.">
        <title>Life in hot carbon monoxide: the complete genome sequence of Carboxydothermus hydrogenoformans Z-2901.</title>
        <authorList>
            <person name="Wu M."/>
            <person name="Ren Q."/>
            <person name="Durkin A.S."/>
            <person name="Daugherty S.C."/>
            <person name="Brinkac L.M."/>
            <person name="Dodson R.J."/>
            <person name="Madupu R."/>
            <person name="Sullivan S.A."/>
            <person name="Kolonay J.F."/>
            <person name="Haft D.H."/>
            <person name="Nelson W.C."/>
            <person name="Tallon L.J."/>
            <person name="Jones K.M."/>
            <person name="Ulrich L.E."/>
            <person name="Gonzalez J.M."/>
            <person name="Zhulin I.B."/>
            <person name="Robb F.T."/>
            <person name="Eisen J.A."/>
        </authorList>
    </citation>
    <scope>NUCLEOTIDE SEQUENCE [LARGE SCALE GENOMIC DNA]</scope>
    <source>
        <strain evidence="2">ATCC BAA-161 / DSM 6008 / Z-2901</strain>
    </source>
</reference>
<dbReference type="AlphaFoldDB" id="Q3A9X0"/>
<gene>
    <name evidence="1" type="ordered locus">CHY_2255</name>
</gene>
<accession>Q3A9X0</accession>
<evidence type="ECO:0000313" key="2">
    <source>
        <dbReference type="Proteomes" id="UP000002706"/>
    </source>
</evidence>
<sequence length="37" mass="4368">MLSFTKSVKEKLKVLPKKFENYSQTPYNNEENMSKGE</sequence>
<name>Q3A9X0_CARHZ</name>
<dbReference type="KEGG" id="chy:CHY_2255"/>